<comment type="similarity">
    <text evidence="1 4">Belongs to the cytochrome P450 family.</text>
</comment>
<dbReference type="GO" id="GO:0005506">
    <property type="term" value="F:iron ion binding"/>
    <property type="evidence" value="ECO:0007669"/>
    <property type="project" value="InterPro"/>
</dbReference>
<evidence type="ECO:0000256" key="4">
    <source>
        <dbReference type="RuleBase" id="RU000461"/>
    </source>
</evidence>
<evidence type="ECO:0000313" key="5">
    <source>
        <dbReference type="EMBL" id="PYI55524.1"/>
    </source>
</evidence>
<dbReference type="PANTHER" id="PTHR46696:SF1">
    <property type="entry name" value="CYTOCHROME P450 YJIB-RELATED"/>
    <property type="match status" value="1"/>
</dbReference>
<dbReference type="Proteomes" id="UP000247476">
    <property type="component" value="Unassembled WGS sequence"/>
</dbReference>
<protein>
    <recommendedName>
        <fullName evidence="7">Cytochrome P450</fullName>
    </recommendedName>
</protein>
<dbReference type="SUPFAM" id="SSF48264">
    <property type="entry name" value="Cytochrome P450"/>
    <property type="match status" value="1"/>
</dbReference>
<evidence type="ECO:0000256" key="2">
    <source>
        <dbReference type="ARBA" id="ARBA00022617"/>
    </source>
</evidence>
<dbReference type="GO" id="GO:0004497">
    <property type="term" value="F:monooxygenase activity"/>
    <property type="evidence" value="ECO:0007669"/>
    <property type="project" value="UniProtKB-KW"/>
</dbReference>
<keyword evidence="3 4" id="KW-0503">Monooxygenase</keyword>
<keyword evidence="2 4" id="KW-0349">Heme</keyword>
<keyword evidence="4" id="KW-0560">Oxidoreductase</keyword>
<dbReference type="Gene3D" id="1.10.630.10">
    <property type="entry name" value="Cytochrome P450"/>
    <property type="match status" value="1"/>
</dbReference>
<dbReference type="GO" id="GO:0020037">
    <property type="term" value="F:heme binding"/>
    <property type="evidence" value="ECO:0007669"/>
    <property type="project" value="InterPro"/>
</dbReference>
<evidence type="ECO:0000313" key="6">
    <source>
        <dbReference type="Proteomes" id="UP000247476"/>
    </source>
</evidence>
<keyword evidence="4" id="KW-0479">Metal-binding</keyword>
<keyword evidence="6" id="KW-1185">Reference proteome</keyword>
<sequence>MMNRIVKRDTEFRGQSLKAGQFVSVILGSANRDESKFEHADRFDITRQTTGQMAFGHGIHHCMGMPLARMEARIVFEELSERMPHFHITEGRTMEPLSTFVVHGLSKLPLTVKQEAFEA</sequence>
<dbReference type="InterPro" id="IPR002397">
    <property type="entry name" value="Cyt_P450_B"/>
</dbReference>
<comment type="caution">
    <text evidence="5">The sequence shown here is derived from an EMBL/GenBank/DDBJ whole genome shotgun (WGS) entry which is preliminary data.</text>
</comment>
<dbReference type="PANTHER" id="PTHR46696">
    <property type="entry name" value="P450, PUTATIVE (EUROFUNG)-RELATED"/>
    <property type="match status" value="1"/>
</dbReference>
<dbReference type="AlphaFoldDB" id="A0A2V5KBL6"/>
<evidence type="ECO:0008006" key="7">
    <source>
        <dbReference type="Google" id="ProtNLM"/>
    </source>
</evidence>
<organism evidence="5 6">
    <name type="scientific">Paenibacillus flagellatus</name>
    <dbReference type="NCBI Taxonomy" id="2211139"/>
    <lineage>
        <taxon>Bacteria</taxon>
        <taxon>Bacillati</taxon>
        <taxon>Bacillota</taxon>
        <taxon>Bacilli</taxon>
        <taxon>Bacillales</taxon>
        <taxon>Paenibacillaceae</taxon>
        <taxon>Paenibacillus</taxon>
    </lineage>
</organism>
<dbReference type="InterPro" id="IPR017972">
    <property type="entry name" value="Cyt_P450_CS"/>
</dbReference>
<evidence type="ECO:0000256" key="1">
    <source>
        <dbReference type="ARBA" id="ARBA00010617"/>
    </source>
</evidence>
<dbReference type="InterPro" id="IPR036396">
    <property type="entry name" value="Cyt_P450_sf"/>
</dbReference>
<dbReference type="EMBL" id="QJVJ01000003">
    <property type="protein sequence ID" value="PYI55524.1"/>
    <property type="molecule type" value="Genomic_DNA"/>
</dbReference>
<dbReference type="PROSITE" id="PS00086">
    <property type="entry name" value="CYTOCHROME_P450"/>
    <property type="match status" value="1"/>
</dbReference>
<dbReference type="PRINTS" id="PR00359">
    <property type="entry name" value="BP450"/>
</dbReference>
<name>A0A2V5KBL6_9BACL</name>
<evidence type="ECO:0000256" key="3">
    <source>
        <dbReference type="ARBA" id="ARBA00023033"/>
    </source>
</evidence>
<gene>
    <name evidence="5" type="ORF">DLM86_07265</name>
</gene>
<dbReference type="InterPro" id="IPR001128">
    <property type="entry name" value="Cyt_P450"/>
</dbReference>
<reference evidence="5 6" key="1">
    <citation type="submission" date="2018-05" db="EMBL/GenBank/DDBJ databases">
        <title>Paenibacillus flagellatus sp. nov., isolated from selenium mineral soil.</title>
        <authorList>
            <person name="Dai X."/>
        </authorList>
    </citation>
    <scope>NUCLEOTIDE SEQUENCE [LARGE SCALE GENOMIC DNA]</scope>
    <source>
        <strain evidence="5 6">DXL2</strain>
    </source>
</reference>
<proteinExistence type="inferred from homology"/>
<dbReference type="Pfam" id="PF00067">
    <property type="entry name" value="p450"/>
    <property type="match status" value="1"/>
</dbReference>
<keyword evidence="4" id="KW-0408">Iron</keyword>
<accession>A0A2V5KBL6</accession>
<dbReference type="GO" id="GO:0016705">
    <property type="term" value="F:oxidoreductase activity, acting on paired donors, with incorporation or reduction of molecular oxygen"/>
    <property type="evidence" value="ECO:0007669"/>
    <property type="project" value="InterPro"/>
</dbReference>